<dbReference type="PROSITE" id="PS50294">
    <property type="entry name" value="WD_REPEATS_REGION"/>
    <property type="match status" value="2"/>
</dbReference>
<keyword evidence="1" id="KW-0853">WD repeat</keyword>
<dbReference type="Pfam" id="PF00400">
    <property type="entry name" value="WD40"/>
    <property type="match status" value="3"/>
</dbReference>
<organism evidence="3">
    <name type="scientific">Psilocybe cubensis</name>
    <name type="common">Psychedelic mushroom</name>
    <name type="synonym">Stropharia cubensis</name>
    <dbReference type="NCBI Taxonomy" id="181762"/>
    <lineage>
        <taxon>Eukaryota</taxon>
        <taxon>Fungi</taxon>
        <taxon>Dikarya</taxon>
        <taxon>Basidiomycota</taxon>
        <taxon>Agaricomycotina</taxon>
        <taxon>Agaricomycetes</taxon>
        <taxon>Agaricomycetidae</taxon>
        <taxon>Agaricales</taxon>
        <taxon>Agaricineae</taxon>
        <taxon>Strophariaceae</taxon>
        <taxon>Psilocybe</taxon>
    </lineage>
</organism>
<dbReference type="GO" id="GO:0043161">
    <property type="term" value="P:proteasome-mediated ubiquitin-dependent protein catabolic process"/>
    <property type="evidence" value="ECO:0007669"/>
    <property type="project" value="TreeGrafter"/>
</dbReference>
<feature type="repeat" description="WD" evidence="1">
    <location>
        <begin position="344"/>
        <end position="378"/>
    </location>
</feature>
<feature type="compositionally biased region" description="Basic and acidic residues" evidence="2">
    <location>
        <begin position="550"/>
        <end position="559"/>
    </location>
</feature>
<dbReference type="PANTHER" id="PTHR19847:SF7">
    <property type="entry name" value="DDB1- AND CUL4-ASSOCIATED FACTOR 11"/>
    <property type="match status" value="1"/>
</dbReference>
<accession>A0A8H7Y6U4</accession>
<dbReference type="GO" id="GO:0080008">
    <property type="term" value="C:Cul4-RING E3 ubiquitin ligase complex"/>
    <property type="evidence" value="ECO:0007669"/>
    <property type="project" value="TreeGrafter"/>
</dbReference>
<dbReference type="InterPro" id="IPR015943">
    <property type="entry name" value="WD40/YVTN_repeat-like_dom_sf"/>
</dbReference>
<comment type="caution">
    <text evidence="3">The sequence shown here is derived from an EMBL/GenBank/DDBJ whole genome shotgun (WGS) entry which is preliminary data.</text>
</comment>
<dbReference type="PROSITE" id="PS50082">
    <property type="entry name" value="WD_REPEATS_2"/>
    <property type="match status" value="2"/>
</dbReference>
<dbReference type="EMBL" id="JAFIQS010000001">
    <property type="protein sequence ID" value="KAG5173783.1"/>
    <property type="molecule type" value="Genomic_DNA"/>
</dbReference>
<feature type="region of interest" description="Disordered" evidence="2">
    <location>
        <begin position="1"/>
        <end position="23"/>
    </location>
</feature>
<dbReference type="InterPro" id="IPR036322">
    <property type="entry name" value="WD40_repeat_dom_sf"/>
</dbReference>
<evidence type="ECO:0000313" key="3">
    <source>
        <dbReference type="EMBL" id="KAG5173783.1"/>
    </source>
</evidence>
<feature type="region of interest" description="Disordered" evidence="2">
    <location>
        <begin position="69"/>
        <end position="128"/>
    </location>
</feature>
<reference evidence="3" key="1">
    <citation type="submission" date="2021-02" db="EMBL/GenBank/DDBJ databases">
        <title>Psilocybe cubensis genome.</title>
        <authorList>
            <person name="Mckernan K.J."/>
            <person name="Crawford S."/>
            <person name="Trippe A."/>
            <person name="Kane L.T."/>
            <person name="Mclaughlin S."/>
        </authorList>
    </citation>
    <scope>NUCLEOTIDE SEQUENCE [LARGE SCALE GENOMIC DNA]</scope>
    <source>
        <strain evidence="3">MGC-MH-2018</strain>
    </source>
</reference>
<dbReference type="Gene3D" id="2.130.10.10">
    <property type="entry name" value="YVTN repeat-like/Quinoprotein amine dehydrogenase"/>
    <property type="match status" value="1"/>
</dbReference>
<dbReference type="InterPro" id="IPR051859">
    <property type="entry name" value="DCAF"/>
</dbReference>
<gene>
    <name evidence="3" type="ORF">JR316_000440</name>
</gene>
<feature type="compositionally biased region" description="Acidic residues" evidence="2">
    <location>
        <begin position="580"/>
        <end position="592"/>
    </location>
</feature>
<dbReference type="AlphaFoldDB" id="A0A8H7Y6U4"/>
<feature type="compositionally biased region" description="Polar residues" evidence="2">
    <location>
        <begin position="69"/>
        <end position="79"/>
    </location>
</feature>
<feature type="repeat" description="WD" evidence="1">
    <location>
        <begin position="392"/>
        <end position="433"/>
    </location>
</feature>
<proteinExistence type="predicted"/>
<dbReference type="SUPFAM" id="SSF50978">
    <property type="entry name" value="WD40 repeat-like"/>
    <property type="match status" value="1"/>
</dbReference>
<name>A0A8H7Y6U4_PSICU</name>
<evidence type="ECO:0000256" key="2">
    <source>
        <dbReference type="SAM" id="MobiDB-lite"/>
    </source>
</evidence>
<dbReference type="PANTHER" id="PTHR19847">
    <property type="entry name" value="DDB1- AND CUL4-ASSOCIATED FACTOR 11"/>
    <property type="match status" value="1"/>
</dbReference>
<evidence type="ECO:0008006" key="4">
    <source>
        <dbReference type="Google" id="ProtNLM"/>
    </source>
</evidence>
<sequence length="592" mass="66309">MADQDDTRESYRRANPSRGEPASLQDVLSALFALQPQNASHVSIDAGGNTRLRVSELTLRDMARLLSSRPVTTADQRSASARAHHSMVADDDDDDDEYIPIDDDDDDEDTYNRPARRRGRPFFPPVTEPKKEGLELLASGDFGRVGVKSRGRRNRANIARTILGRGSHPIPLFNREDILNKFVPNTNGTTVAIYDANMYTAQFSDDFKLHIFDMRAPPLTHSTPGPSSRSMSDSGLTTRMPLRKVIQGHPGRWTITDANLSPDNERIVYSSITPTVYMTSTSPDGNNSQIPIPFADHPSGRGHYHSSFGIWSCRFSADGNEIVAGGDGKLFVYDLLANKRTVKIQAHEDDVNSCCWADTASGNVLVSASDDTYIKVWDRRSLGSSRKPSGVLVGHTEGITYVSAKGDGRYIVSNGKDQAARLWDLRKMRSSAEFDEIRLDRRYYGIPEFDYRYPYYPEPNYPAHPKDCSVMTFRGHSVLRTLIRCHFSPAESTGSQYIYSGSANGLIHEPVIMSAGWENARGGTVIARHEYKGLSKMPGALEDWVEKNRLETEETENRPRRSGRLAQQRGLMPGTFHHDEDEEEDEDDFDFF</sequence>
<feature type="region of interest" description="Disordered" evidence="2">
    <location>
        <begin position="550"/>
        <end position="592"/>
    </location>
</feature>
<protein>
    <recommendedName>
        <fullName evidence="4">WD40 repeat-like protein</fullName>
    </recommendedName>
</protein>
<evidence type="ECO:0000256" key="1">
    <source>
        <dbReference type="PROSITE-ProRule" id="PRU00221"/>
    </source>
</evidence>
<dbReference type="InterPro" id="IPR001680">
    <property type="entry name" value="WD40_rpt"/>
</dbReference>
<feature type="compositionally biased region" description="Acidic residues" evidence="2">
    <location>
        <begin position="89"/>
        <end position="109"/>
    </location>
</feature>
<feature type="compositionally biased region" description="Basic and acidic residues" evidence="2">
    <location>
        <begin position="1"/>
        <end position="12"/>
    </location>
</feature>
<dbReference type="SMART" id="SM00320">
    <property type="entry name" value="WD40"/>
    <property type="match status" value="5"/>
</dbReference>